<proteinExistence type="predicted"/>
<dbReference type="EMBL" id="KL197738">
    <property type="protein sequence ID" value="KDQ52780.1"/>
    <property type="molecule type" value="Genomic_DNA"/>
</dbReference>
<evidence type="ECO:0000313" key="2">
    <source>
        <dbReference type="EMBL" id="KDQ52780.1"/>
    </source>
</evidence>
<dbReference type="Proteomes" id="UP000027265">
    <property type="component" value="Unassembled WGS sequence"/>
</dbReference>
<name>A0A067PG01_9AGAM</name>
<dbReference type="HOGENOM" id="CLU_084247_3_3_1"/>
<dbReference type="Pfam" id="PF08719">
    <property type="entry name" value="NADAR"/>
    <property type="match status" value="1"/>
</dbReference>
<dbReference type="InterPro" id="IPR037238">
    <property type="entry name" value="YbiA-like_sf"/>
</dbReference>
<feature type="domain" description="NADAR" evidence="1">
    <location>
        <begin position="37"/>
        <end position="179"/>
    </location>
</feature>
<reference evidence="3" key="1">
    <citation type="journal article" date="2014" name="Proc. Natl. Acad. Sci. U.S.A.">
        <title>Extensive sampling of basidiomycete genomes demonstrates inadequacy of the white-rot/brown-rot paradigm for wood decay fungi.</title>
        <authorList>
            <person name="Riley R."/>
            <person name="Salamov A.A."/>
            <person name="Brown D.W."/>
            <person name="Nagy L.G."/>
            <person name="Floudas D."/>
            <person name="Held B.W."/>
            <person name="Levasseur A."/>
            <person name="Lombard V."/>
            <person name="Morin E."/>
            <person name="Otillar R."/>
            <person name="Lindquist E.A."/>
            <person name="Sun H."/>
            <person name="LaButti K.M."/>
            <person name="Schmutz J."/>
            <person name="Jabbour D."/>
            <person name="Luo H."/>
            <person name="Baker S.E."/>
            <person name="Pisabarro A.G."/>
            <person name="Walton J.D."/>
            <person name="Blanchette R.A."/>
            <person name="Henrissat B."/>
            <person name="Martin F."/>
            <person name="Cullen D."/>
            <person name="Hibbett D.S."/>
            <person name="Grigoriev I.V."/>
        </authorList>
    </citation>
    <scope>NUCLEOTIDE SEQUENCE [LARGE SCALE GENOMIC DNA]</scope>
    <source>
        <strain evidence="3">MUCL 33604</strain>
    </source>
</reference>
<dbReference type="InParanoid" id="A0A067PG01"/>
<keyword evidence="3" id="KW-1185">Reference proteome</keyword>
<dbReference type="OrthoDB" id="206452at2759"/>
<evidence type="ECO:0000259" key="1">
    <source>
        <dbReference type="Pfam" id="PF08719"/>
    </source>
</evidence>
<evidence type="ECO:0000313" key="3">
    <source>
        <dbReference type="Proteomes" id="UP000027265"/>
    </source>
</evidence>
<dbReference type="STRING" id="933084.A0A067PG01"/>
<dbReference type="SUPFAM" id="SSF143990">
    <property type="entry name" value="YbiA-like"/>
    <property type="match status" value="1"/>
</dbReference>
<dbReference type="NCBIfam" id="TIGR02464">
    <property type="entry name" value="ribofla_fusion"/>
    <property type="match status" value="1"/>
</dbReference>
<sequence length="190" mass="22424">MVSPVEPKKPAAFRLLKSRSNAERHQTERSSHPRRIYFYHKHHPYYGFTNFSPHEVKYQGKRYPTSEHLFQSFKFLDHRPLLAEHIRTCDERPSMALSEARRFQAEVRPDWMQKNVAAMEETLSNKFRQHKSLARELLSTGDAELIEDSDKDAFWGIGKDRRGRNELGKALMRLREELRGRKSYLSGLLP</sequence>
<dbReference type="Gene3D" id="1.10.357.40">
    <property type="entry name" value="YbiA-like"/>
    <property type="match status" value="1"/>
</dbReference>
<gene>
    <name evidence="2" type="ORF">JAAARDRAFT_138222</name>
</gene>
<accession>A0A067PG01</accession>
<dbReference type="AlphaFoldDB" id="A0A067PG01"/>
<protein>
    <recommendedName>
        <fullName evidence="1">NADAR domain-containing protein</fullName>
    </recommendedName>
</protein>
<organism evidence="2 3">
    <name type="scientific">Jaapia argillacea MUCL 33604</name>
    <dbReference type="NCBI Taxonomy" id="933084"/>
    <lineage>
        <taxon>Eukaryota</taxon>
        <taxon>Fungi</taxon>
        <taxon>Dikarya</taxon>
        <taxon>Basidiomycota</taxon>
        <taxon>Agaricomycotina</taxon>
        <taxon>Agaricomycetes</taxon>
        <taxon>Agaricomycetidae</taxon>
        <taxon>Jaapiales</taxon>
        <taxon>Jaapiaceae</taxon>
        <taxon>Jaapia</taxon>
    </lineage>
</organism>
<dbReference type="CDD" id="cd15457">
    <property type="entry name" value="NADAR"/>
    <property type="match status" value="1"/>
</dbReference>
<dbReference type="InterPro" id="IPR012816">
    <property type="entry name" value="NADAR"/>
</dbReference>